<evidence type="ECO:0000259" key="1">
    <source>
        <dbReference type="Pfam" id="PF12728"/>
    </source>
</evidence>
<dbReference type="EMBL" id="JBFNXQ010000009">
    <property type="protein sequence ID" value="MEX5717773.1"/>
    <property type="molecule type" value="Genomic_DNA"/>
</dbReference>
<reference evidence="2 3" key="1">
    <citation type="submission" date="2024-06" db="EMBL/GenBank/DDBJ databases">
        <title>Draft genome sequence of Geodermatophilus badlandi, a novel member of the Geodermatophilaceae isolated from badland sedimentary rocks in the Red desert, Wyoming, USA.</title>
        <authorList>
            <person name="Ben Tekaya S."/>
            <person name="Nouioui I."/>
            <person name="Flores G.M."/>
            <person name="Shaal M.N."/>
            <person name="Bredoire F."/>
            <person name="Basile F."/>
            <person name="Van Diepen L."/>
            <person name="Ward N.L."/>
        </authorList>
    </citation>
    <scope>NUCLEOTIDE SEQUENCE [LARGE SCALE GENOMIC DNA]</scope>
    <source>
        <strain evidence="2 3">WL48A</strain>
    </source>
</reference>
<organism evidence="2 3">
    <name type="scientific">Geodermatophilus maliterrae</name>
    <dbReference type="NCBI Taxonomy" id="3162531"/>
    <lineage>
        <taxon>Bacteria</taxon>
        <taxon>Bacillati</taxon>
        <taxon>Actinomycetota</taxon>
        <taxon>Actinomycetes</taxon>
        <taxon>Geodermatophilales</taxon>
        <taxon>Geodermatophilaceae</taxon>
        <taxon>Geodermatophilus</taxon>
    </lineage>
</organism>
<dbReference type="RefSeq" id="WP_369203958.1">
    <property type="nucleotide sequence ID" value="NZ_JBFNXQ010000009.1"/>
</dbReference>
<evidence type="ECO:0000313" key="3">
    <source>
        <dbReference type="Proteomes" id="UP001560045"/>
    </source>
</evidence>
<dbReference type="InterPro" id="IPR036388">
    <property type="entry name" value="WH-like_DNA-bd_sf"/>
</dbReference>
<evidence type="ECO:0000313" key="2">
    <source>
        <dbReference type="EMBL" id="MEX5717773.1"/>
    </source>
</evidence>
<name>A0ABV3XB39_9ACTN</name>
<dbReference type="SUPFAM" id="SSF46955">
    <property type="entry name" value="Putative DNA-binding domain"/>
    <property type="match status" value="1"/>
</dbReference>
<dbReference type="Proteomes" id="UP001560045">
    <property type="component" value="Unassembled WGS sequence"/>
</dbReference>
<feature type="domain" description="Helix-turn-helix" evidence="1">
    <location>
        <begin position="5"/>
        <end position="55"/>
    </location>
</feature>
<dbReference type="Pfam" id="PF12728">
    <property type="entry name" value="HTH_17"/>
    <property type="match status" value="1"/>
</dbReference>
<proteinExistence type="predicted"/>
<dbReference type="InterPro" id="IPR041657">
    <property type="entry name" value="HTH_17"/>
</dbReference>
<comment type="caution">
    <text evidence="2">The sequence shown here is derived from an EMBL/GenBank/DDBJ whole genome shotgun (WGS) entry which is preliminary data.</text>
</comment>
<dbReference type="Gene3D" id="1.10.10.10">
    <property type="entry name" value="Winged helix-like DNA-binding domain superfamily/Winged helix DNA-binding domain"/>
    <property type="match status" value="1"/>
</dbReference>
<keyword evidence="3" id="KW-1185">Reference proteome</keyword>
<protein>
    <submittedName>
        <fullName evidence="2">Helix-turn-helix transcriptional regulator</fullName>
    </submittedName>
</protein>
<accession>A0ABV3XB39</accession>
<gene>
    <name evidence="2" type="ORF">ABQ292_05240</name>
</gene>
<dbReference type="InterPro" id="IPR009061">
    <property type="entry name" value="DNA-bd_dom_put_sf"/>
</dbReference>
<sequence length="76" mass="8628">MTVRLLTTEEVAERFRTSPSTVRYWRHIGAGPTGIRVGRRVLYDEAECDRWWQSKVAALRGELPSSDRVGPRAGGR</sequence>